<organism evidence="3 4">
    <name type="scientific">Dolichospermum heterosporum TAC447</name>
    <dbReference type="NCBI Taxonomy" id="747523"/>
    <lineage>
        <taxon>Bacteria</taxon>
        <taxon>Bacillati</taxon>
        <taxon>Cyanobacteriota</taxon>
        <taxon>Cyanophyceae</taxon>
        <taxon>Nostocales</taxon>
        <taxon>Aphanizomenonaceae</taxon>
        <taxon>Dolichospermum</taxon>
        <taxon>Dolichospermum heterosporum</taxon>
    </lineage>
</organism>
<gene>
    <name evidence="3" type="ORF">NG743_23860</name>
</gene>
<protein>
    <submittedName>
        <fullName evidence="3">Uncharacterized protein</fullName>
    </submittedName>
</protein>
<reference evidence="3" key="1">
    <citation type="submission" date="2022-06" db="EMBL/GenBank/DDBJ databases">
        <title>Nostosin G and Spiroidesin B from the Cyanobacterium Dolichospermum sp. NIES-1697.</title>
        <authorList>
            <person name="Phan C.-S."/>
            <person name="Mehjabin J.J."/>
            <person name="Anas A.R.J."/>
            <person name="Hayasaka M."/>
            <person name="Onoki R."/>
            <person name="Wang J."/>
            <person name="Umezawa T."/>
            <person name="Washio K."/>
            <person name="Morikawa M."/>
            <person name="Okino T."/>
        </authorList>
    </citation>
    <scope>NUCLEOTIDE SEQUENCE</scope>
    <source>
        <strain evidence="3">NIES-1697</strain>
    </source>
</reference>
<dbReference type="Gene3D" id="3.40.50.2000">
    <property type="entry name" value="Glycogen Phosphorylase B"/>
    <property type="match status" value="2"/>
</dbReference>
<dbReference type="EMBL" id="CP099464">
    <property type="protein sequence ID" value="UUO15007.1"/>
    <property type="molecule type" value="Genomic_DNA"/>
</dbReference>
<dbReference type="InterPro" id="IPR002213">
    <property type="entry name" value="UDP_glucos_trans"/>
</dbReference>
<dbReference type="InterPro" id="IPR050271">
    <property type="entry name" value="UDP-glycosyltransferase"/>
</dbReference>
<evidence type="ECO:0000313" key="4">
    <source>
        <dbReference type="Proteomes" id="UP001057561"/>
    </source>
</evidence>
<keyword evidence="2" id="KW-0808">Transferase</keyword>
<dbReference type="PANTHER" id="PTHR48043:SF145">
    <property type="entry name" value="FI06409P-RELATED"/>
    <property type="match status" value="1"/>
</dbReference>
<evidence type="ECO:0000313" key="3">
    <source>
        <dbReference type="EMBL" id="UUO15007.1"/>
    </source>
</evidence>
<name>A0ABY5LST1_9CYAN</name>
<keyword evidence="4" id="KW-1185">Reference proteome</keyword>
<sequence length="102" mass="11088">MNAVLGALSSGVPLVAIPITNEQPGIASRIAYTGAGEFLPLSRLNVTSLQEIIKRVLTEYSYKQNALRLKEAIVRAGGVNYAADIVEKAIYTRKPILFDQIN</sequence>
<accession>A0ABY5LST1</accession>
<dbReference type="RefSeq" id="WP_257121044.1">
    <property type="nucleotide sequence ID" value="NZ_CP099464.1"/>
</dbReference>
<dbReference type="SUPFAM" id="SSF53756">
    <property type="entry name" value="UDP-Glycosyltransferase/glycogen phosphorylase"/>
    <property type="match status" value="1"/>
</dbReference>
<evidence type="ECO:0000256" key="2">
    <source>
        <dbReference type="ARBA" id="ARBA00022679"/>
    </source>
</evidence>
<dbReference type="Proteomes" id="UP001057561">
    <property type="component" value="Chromosome"/>
</dbReference>
<dbReference type="PANTHER" id="PTHR48043">
    <property type="entry name" value="EG:EG0003.4 PROTEIN-RELATED"/>
    <property type="match status" value="1"/>
</dbReference>
<dbReference type="Pfam" id="PF00201">
    <property type="entry name" value="UDPGT"/>
    <property type="match status" value="1"/>
</dbReference>
<evidence type="ECO:0000256" key="1">
    <source>
        <dbReference type="ARBA" id="ARBA00022676"/>
    </source>
</evidence>
<proteinExistence type="predicted"/>
<keyword evidence="1" id="KW-0328">Glycosyltransferase</keyword>